<feature type="transmembrane region" description="Helical" evidence="7">
    <location>
        <begin position="84"/>
        <end position="104"/>
    </location>
</feature>
<name>A0ABY7NWW6_9SPHN</name>
<keyword evidence="2" id="KW-0813">Transport</keyword>
<reference evidence="9 10" key="1">
    <citation type="submission" date="2022-12" db="EMBL/GenBank/DDBJ databases">
        <title>Sphingomonas abieness sp. nov., an endophytic bacterium isolated from Abies koreana.</title>
        <authorList>
            <person name="Jiang L."/>
            <person name="Lee J."/>
        </authorList>
    </citation>
    <scope>NUCLEOTIDE SEQUENCE [LARGE SCALE GENOMIC DNA]</scope>
    <source>
        <strain evidence="10">PAMB 00755</strain>
        <strain evidence="9">PAMB00755</strain>
    </source>
</reference>
<dbReference type="RefSeq" id="WP_270075338.1">
    <property type="nucleotide sequence ID" value="NZ_CP115174.1"/>
</dbReference>
<gene>
    <name evidence="9" type="ORF">PBT88_10025</name>
    <name evidence="8" type="ORF">PBT88_10705</name>
</gene>
<dbReference type="EMBL" id="CP115174">
    <property type="protein sequence ID" value="WBO20688.1"/>
    <property type="molecule type" value="Genomic_DNA"/>
</dbReference>
<feature type="transmembrane region" description="Helical" evidence="7">
    <location>
        <begin position="110"/>
        <end position="127"/>
    </location>
</feature>
<feature type="transmembrane region" description="Helical" evidence="7">
    <location>
        <begin position="466"/>
        <end position="485"/>
    </location>
</feature>
<dbReference type="InterPro" id="IPR006726">
    <property type="entry name" value="PHBA_efflux_AaeB/fusaric-R"/>
</dbReference>
<accession>A0ABY7NWW6</accession>
<dbReference type="Proteomes" id="UP001210865">
    <property type="component" value="Chromosome"/>
</dbReference>
<keyword evidence="6 7" id="KW-0472">Membrane</keyword>
<keyword evidence="10" id="KW-1185">Reference proteome</keyword>
<evidence type="ECO:0000256" key="6">
    <source>
        <dbReference type="ARBA" id="ARBA00023136"/>
    </source>
</evidence>
<dbReference type="EMBL" id="CP115174">
    <property type="protein sequence ID" value="WBO24404.1"/>
    <property type="molecule type" value="Genomic_DNA"/>
</dbReference>
<evidence type="ECO:0000256" key="5">
    <source>
        <dbReference type="ARBA" id="ARBA00022989"/>
    </source>
</evidence>
<sequence>MGAAEPRSLISWPFPVASRRPFPDKGTACCDGLVDAFFSLKTLAAAFLAYYISLRIGLARPYWSVITCYIVAQPLAGALLSKGLFRLIGTVVGAGMAIVLVPNLVNTPELLTLALALWLGACTYVAALDRTPRSYISLLAGYSAVIVGFPSVDTPGAIFIVALSRVQEIGIGIVCVSLVHALLFPRPVWRQVRERLDLILADAEAWSLDALAMPVEPDAVLRQDRRRLANDLHDLHLLSVHLPYDMASTVIEPASLRSVEMQLGRLLPLAGAVEDRIEALRQRDAYTSPLTDLVEDVRDWIVREAPGDGHPLIERARALEPALKAPEDWVQLVRLSLLDRLADLIETHATARRLRNRLVRGASSEGSDASIRPGDTGRRVLHRDHRMALRAASATTLTVLAGCAFWIVTAWPDGATAVVSSAIICALFSHLDAPLGVARRVFYGTIGAAIAAGFCAFVLMPRATDFVTLCLVLSPFLFLLGWLLARPDRAPYGIGAVLAFPGLAGLNADYGGMFGTFANQAIAQVLGSLAACLMLGAVRATDAKGTAQRLARAGWRELVRKTEMRSEPDTPAWISRTLDRMVLLSPHLPDLVEGMSEERNRLRDLRIGMALDDLQRAGANIGERQARYIDLLKSRLRDCFVSAQWIGVLKADPALQRTLNQTLANANLLPPTPGKRSLLLALVGLSRNLSPSD</sequence>
<organism evidence="9 10">
    <name type="scientific">Sphingomonas abietis</name>
    <dbReference type="NCBI Taxonomy" id="3012344"/>
    <lineage>
        <taxon>Bacteria</taxon>
        <taxon>Pseudomonadati</taxon>
        <taxon>Pseudomonadota</taxon>
        <taxon>Alphaproteobacteria</taxon>
        <taxon>Sphingomonadales</taxon>
        <taxon>Sphingomonadaceae</taxon>
        <taxon>Sphingomonas</taxon>
    </lineage>
</organism>
<protein>
    <submittedName>
        <fullName evidence="9">FUSC family protein</fullName>
    </submittedName>
</protein>
<feature type="transmembrane region" description="Helical" evidence="7">
    <location>
        <begin position="169"/>
        <end position="189"/>
    </location>
</feature>
<evidence type="ECO:0000256" key="4">
    <source>
        <dbReference type="ARBA" id="ARBA00022692"/>
    </source>
</evidence>
<evidence type="ECO:0000256" key="2">
    <source>
        <dbReference type="ARBA" id="ARBA00022448"/>
    </source>
</evidence>
<evidence type="ECO:0000313" key="8">
    <source>
        <dbReference type="EMBL" id="WBO20688.1"/>
    </source>
</evidence>
<evidence type="ECO:0000256" key="3">
    <source>
        <dbReference type="ARBA" id="ARBA00022475"/>
    </source>
</evidence>
<feature type="transmembrane region" description="Helical" evidence="7">
    <location>
        <begin position="139"/>
        <end position="163"/>
    </location>
</feature>
<evidence type="ECO:0000256" key="1">
    <source>
        <dbReference type="ARBA" id="ARBA00004651"/>
    </source>
</evidence>
<proteinExistence type="predicted"/>
<keyword evidence="5 7" id="KW-1133">Transmembrane helix</keyword>
<evidence type="ECO:0000256" key="7">
    <source>
        <dbReference type="SAM" id="Phobius"/>
    </source>
</evidence>
<dbReference type="PANTHER" id="PTHR30509:SF9">
    <property type="entry name" value="MULTIDRUG RESISTANCE PROTEIN MDTO"/>
    <property type="match status" value="1"/>
</dbReference>
<keyword evidence="4 7" id="KW-0812">Transmembrane</keyword>
<dbReference type="Pfam" id="PF04632">
    <property type="entry name" value="FUSC"/>
    <property type="match status" value="1"/>
</dbReference>
<comment type="subcellular location">
    <subcellularLocation>
        <location evidence="1">Cell membrane</location>
        <topology evidence="1">Multi-pass membrane protein</topology>
    </subcellularLocation>
</comment>
<dbReference type="PANTHER" id="PTHR30509">
    <property type="entry name" value="P-HYDROXYBENZOIC ACID EFFLUX PUMP SUBUNIT-RELATED"/>
    <property type="match status" value="1"/>
</dbReference>
<evidence type="ECO:0000313" key="9">
    <source>
        <dbReference type="EMBL" id="WBO24404.1"/>
    </source>
</evidence>
<feature type="transmembrane region" description="Helical" evidence="7">
    <location>
        <begin position="522"/>
        <end position="540"/>
    </location>
</feature>
<keyword evidence="3" id="KW-1003">Cell membrane</keyword>
<evidence type="ECO:0000313" key="10">
    <source>
        <dbReference type="Proteomes" id="UP001210865"/>
    </source>
</evidence>
<feature type="transmembrane region" description="Helical" evidence="7">
    <location>
        <begin position="388"/>
        <end position="408"/>
    </location>
</feature>
<feature type="transmembrane region" description="Helical" evidence="7">
    <location>
        <begin position="440"/>
        <end position="460"/>
    </location>
</feature>